<dbReference type="EMBL" id="JBHSNC010000007">
    <property type="protein sequence ID" value="MFC5528258.1"/>
    <property type="molecule type" value="Genomic_DNA"/>
</dbReference>
<proteinExistence type="inferred from homology"/>
<dbReference type="PANTHER" id="PTHR36835:SF1">
    <property type="entry name" value="CYTOCHROME BO(3) UBIQUINOL OXIDASE SUBUNIT 4"/>
    <property type="match status" value="1"/>
</dbReference>
<evidence type="ECO:0000256" key="6">
    <source>
        <dbReference type="ARBA" id="ARBA00023136"/>
    </source>
</evidence>
<protein>
    <submittedName>
        <fullName evidence="8">Cytochrome o ubiquinol/quinol oxidase subunit IV</fullName>
    </submittedName>
</protein>
<keyword evidence="4 7" id="KW-0812">Transmembrane</keyword>
<reference evidence="9" key="1">
    <citation type="journal article" date="2019" name="Int. J. Syst. Evol. Microbiol.">
        <title>The Global Catalogue of Microorganisms (GCM) 10K type strain sequencing project: providing services to taxonomists for standard genome sequencing and annotation.</title>
        <authorList>
            <consortium name="The Broad Institute Genomics Platform"/>
            <consortium name="The Broad Institute Genome Sequencing Center for Infectious Disease"/>
            <person name="Wu L."/>
            <person name="Ma J."/>
        </authorList>
    </citation>
    <scope>NUCLEOTIDE SEQUENCE [LARGE SCALE GENOMIC DNA]</scope>
    <source>
        <strain evidence="9">CGMCC 1.18578</strain>
    </source>
</reference>
<dbReference type="RefSeq" id="WP_378110085.1">
    <property type="nucleotide sequence ID" value="NZ_JBHSNC010000007.1"/>
</dbReference>
<sequence>MSTHDSHSHCTRYGIHGSFKEYATGFTLSIVLTIIPILVILNSWMTGIAGMIVILAAAVLQFAVQLLFFMHLREEKGPRYNLMALILGILKR</sequence>
<dbReference type="InterPro" id="IPR050968">
    <property type="entry name" value="Cytochrome_c_oxidase_bac_sub4"/>
</dbReference>
<evidence type="ECO:0000256" key="5">
    <source>
        <dbReference type="ARBA" id="ARBA00022989"/>
    </source>
</evidence>
<evidence type="ECO:0000256" key="1">
    <source>
        <dbReference type="ARBA" id="ARBA00004651"/>
    </source>
</evidence>
<dbReference type="Pfam" id="PF03626">
    <property type="entry name" value="COX4_pro"/>
    <property type="match status" value="1"/>
</dbReference>
<evidence type="ECO:0000256" key="2">
    <source>
        <dbReference type="ARBA" id="ARBA00008079"/>
    </source>
</evidence>
<evidence type="ECO:0000313" key="9">
    <source>
        <dbReference type="Proteomes" id="UP001596108"/>
    </source>
</evidence>
<comment type="similarity">
    <text evidence="2">Belongs to the cytochrome c oxidase bacterial subunit 4 family.</text>
</comment>
<evidence type="ECO:0000256" key="7">
    <source>
        <dbReference type="SAM" id="Phobius"/>
    </source>
</evidence>
<accession>A0ABW0QU01</accession>
<evidence type="ECO:0000256" key="4">
    <source>
        <dbReference type="ARBA" id="ARBA00022692"/>
    </source>
</evidence>
<evidence type="ECO:0000313" key="8">
    <source>
        <dbReference type="EMBL" id="MFC5528258.1"/>
    </source>
</evidence>
<comment type="caution">
    <text evidence="8">The sequence shown here is derived from an EMBL/GenBank/DDBJ whole genome shotgun (WGS) entry which is preliminary data.</text>
</comment>
<feature type="transmembrane region" description="Helical" evidence="7">
    <location>
        <begin position="47"/>
        <end position="69"/>
    </location>
</feature>
<keyword evidence="5 7" id="KW-1133">Transmembrane helix</keyword>
<feature type="transmembrane region" description="Helical" evidence="7">
    <location>
        <begin position="22"/>
        <end position="41"/>
    </location>
</feature>
<organism evidence="8 9">
    <name type="scientific">Cohnella yongneupensis</name>
    <dbReference type="NCBI Taxonomy" id="425006"/>
    <lineage>
        <taxon>Bacteria</taxon>
        <taxon>Bacillati</taxon>
        <taxon>Bacillota</taxon>
        <taxon>Bacilli</taxon>
        <taxon>Bacillales</taxon>
        <taxon>Paenibacillaceae</taxon>
        <taxon>Cohnella</taxon>
    </lineage>
</organism>
<dbReference type="PANTHER" id="PTHR36835">
    <property type="entry name" value="CYTOCHROME BO(3) UBIQUINOL OXIDASE SUBUNIT 4"/>
    <property type="match status" value="1"/>
</dbReference>
<evidence type="ECO:0000256" key="3">
    <source>
        <dbReference type="ARBA" id="ARBA00022475"/>
    </source>
</evidence>
<dbReference type="Proteomes" id="UP001596108">
    <property type="component" value="Unassembled WGS sequence"/>
</dbReference>
<dbReference type="InterPro" id="IPR005171">
    <property type="entry name" value="Cyt_c_oxidase_su4_prok"/>
</dbReference>
<name>A0ABW0QU01_9BACL</name>
<keyword evidence="9" id="KW-1185">Reference proteome</keyword>
<keyword evidence="3" id="KW-1003">Cell membrane</keyword>
<keyword evidence="6 7" id="KW-0472">Membrane</keyword>
<comment type="subcellular location">
    <subcellularLocation>
        <location evidence="1">Cell membrane</location>
        <topology evidence="1">Multi-pass membrane protein</topology>
    </subcellularLocation>
</comment>
<gene>
    <name evidence="8" type="ORF">ACFPQ4_02165</name>
</gene>